<dbReference type="EMBL" id="VSRR010135910">
    <property type="protein sequence ID" value="MPD03388.1"/>
    <property type="molecule type" value="Genomic_DNA"/>
</dbReference>
<evidence type="ECO:0000313" key="2">
    <source>
        <dbReference type="Proteomes" id="UP000324222"/>
    </source>
</evidence>
<dbReference type="Proteomes" id="UP000324222">
    <property type="component" value="Unassembled WGS sequence"/>
</dbReference>
<reference evidence="1 2" key="1">
    <citation type="submission" date="2019-05" db="EMBL/GenBank/DDBJ databases">
        <title>Another draft genome of Portunus trituberculatus and its Hox gene families provides insights of decapod evolution.</title>
        <authorList>
            <person name="Jeong J.-H."/>
            <person name="Song I."/>
            <person name="Kim S."/>
            <person name="Choi T."/>
            <person name="Kim D."/>
            <person name="Ryu S."/>
            <person name="Kim W."/>
        </authorList>
    </citation>
    <scope>NUCLEOTIDE SEQUENCE [LARGE SCALE GENOMIC DNA]</scope>
    <source>
        <tissue evidence="1">Muscle</tissue>
    </source>
</reference>
<evidence type="ECO:0000313" key="1">
    <source>
        <dbReference type="EMBL" id="MPD03388.1"/>
    </source>
</evidence>
<keyword evidence="2" id="KW-1185">Reference proteome</keyword>
<dbReference type="AlphaFoldDB" id="A0A5B7KDS6"/>
<proteinExistence type="predicted"/>
<gene>
    <name evidence="1" type="ORF">E2C01_099025</name>
</gene>
<protein>
    <submittedName>
        <fullName evidence="1">Uncharacterized protein</fullName>
    </submittedName>
</protein>
<name>A0A5B7KDS6_PORTR</name>
<organism evidence="1 2">
    <name type="scientific">Portunus trituberculatus</name>
    <name type="common">Swimming crab</name>
    <name type="synonym">Neptunus trituberculatus</name>
    <dbReference type="NCBI Taxonomy" id="210409"/>
    <lineage>
        <taxon>Eukaryota</taxon>
        <taxon>Metazoa</taxon>
        <taxon>Ecdysozoa</taxon>
        <taxon>Arthropoda</taxon>
        <taxon>Crustacea</taxon>
        <taxon>Multicrustacea</taxon>
        <taxon>Malacostraca</taxon>
        <taxon>Eumalacostraca</taxon>
        <taxon>Eucarida</taxon>
        <taxon>Decapoda</taxon>
        <taxon>Pleocyemata</taxon>
        <taxon>Brachyura</taxon>
        <taxon>Eubrachyura</taxon>
        <taxon>Portunoidea</taxon>
        <taxon>Portunidae</taxon>
        <taxon>Portuninae</taxon>
        <taxon>Portunus</taxon>
    </lineage>
</organism>
<sequence length="44" mass="4852">MKGCSESSKSHPVCLMVPGSPQIPRGALKIQTLSFHQHQPNHKE</sequence>
<accession>A0A5B7KDS6</accession>
<comment type="caution">
    <text evidence="1">The sequence shown here is derived from an EMBL/GenBank/DDBJ whole genome shotgun (WGS) entry which is preliminary data.</text>
</comment>